<dbReference type="HOGENOM" id="CLU_1462291_0_0_1"/>
<gene>
    <name evidence="4" type="ORF">BN14_00277</name>
</gene>
<feature type="region of interest" description="Disordered" evidence="3">
    <location>
        <begin position="1"/>
        <end position="41"/>
    </location>
</feature>
<dbReference type="SUPFAM" id="SSF50978">
    <property type="entry name" value="WD40 repeat-like"/>
    <property type="match status" value="1"/>
</dbReference>
<dbReference type="GO" id="GO:0035859">
    <property type="term" value="C:Seh1-associated complex"/>
    <property type="evidence" value="ECO:0007669"/>
    <property type="project" value="TreeGrafter"/>
</dbReference>
<evidence type="ECO:0000256" key="3">
    <source>
        <dbReference type="SAM" id="MobiDB-lite"/>
    </source>
</evidence>
<proteinExistence type="predicted"/>
<evidence type="ECO:0000313" key="4">
    <source>
        <dbReference type="EMBL" id="CCO26257.1"/>
    </source>
</evidence>
<reference evidence="4 5" key="1">
    <citation type="journal article" date="2013" name="J. Biotechnol.">
        <title>Establishment and interpretation of the genome sequence of the phytopathogenic fungus Rhizoctonia solani AG1-IB isolate 7/3/14.</title>
        <authorList>
            <person name="Wibberg D.W."/>
            <person name="Jelonek L.J."/>
            <person name="Rupp O.R."/>
            <person name="Hennig M.H."/>
            <person name="Eikmeyer F.E."/>
            <person name="Goesmann A.G."/>
            <person name="Hartmann A.H."/>
            <person name="Borriss R.B."/>
            <person name="Grosch R.G."/>
            <person name="Puehler A.P."/>
            <person name="Schlueter A.S."/>
        </authorList>
    </citation>
    <scope>NUCLEOTIDE SEQUENCE [LARGE SCALE GENOMIC DNA]</scope>
    <source>
        <strain evidence="5">AG1-IB / isolate 7/3/14</strain>
    </source>
</reference>
<dbReference type="InterPro" id="IPR049567">
    <property type="entry name" value="WDR59-like"/>
</dbReference>
<dbReference type="GO" id="GO:0035591">
    <property type="term" value="F:signaling adaptor activity"/>
    <property type="evidence" value="ECO:0007669"/>
    <property type="project" value="TreeGrafter"/>
</dbReference>
<dbReference type="GO" id="GO:1904263">
    <property type="term" value="P:positive regulation of TORC1 signaling"/>
    <property type="evidence" value="ECO:0007669"/>
    <property type="project" value="TreeGrafter"/>
</dbReference>
<sequence>MHHARRPSTSSPLASSQIQAESPRTPINSHPGAPFEGHTEQAAESTFYKRLRIDVSEPVGNMSISPANRDVCLAARKGLFIIDLENPYETPRFIPQGGTWEVADVQWNPHPARSNLICSTSSQKLLIWDLNMSGQNSIMRRLHAHYRAITDINWHSFTPDVLSSCGIDSWIWTWDLRTKKRPVFG</sequence>
<evidence type="ECO:0000256" key="1">
    <source>
        <dbReference type="ARBA" id="ARBA00022574"/>
    </source>
</evidence>
<dbReference type="GO" id="GO:0005774">
    <property type="term" value="C:vacuolar membrane"/>
    <property type="evidence" value="ECO:0007669"/>
    <property type="project" value="TreeGrafter"/>
</dbReference>
<feature type="compositionally biased region" description="Polar residues" evidence="3">
    <location>
        <begin position="7"/>
        <end position="28"/>
    </location>
</feature>
<keyword evidence="1" id="KW-0853">WD repeat</keyword>
<name>M5BR88_THACB</name>
<dbReference type="SMART" id="SM00320">
    <property type="entry name" value="WD40"/>
    <property type="match status" value="2"/>
</dbReference>
<dbReference type="PANTHER" id="PTHR46170:SF1">
    <property type="entry name" value="GATOR COMPLEX PROTEIN WDR59"/>
    <property type="match status" value="1"/>
</dbReference>
<dbReference type="Proteomes" id="UP000012065">
    <property type="component" value="Unassembled WGS sequence"/>
</dbReference>
<protein>
    <submittedName>
        <fullName evidence="4">Putative RWD, RING finger and WD repeat-containing protein C11E3,05</fullName>
    </submittedName>
</protein>
<accession>M5BR88</accession>
<dbReference type="InterPro" id="IPR019775">
    <property type="entry name" value="WD40_repeat_CS"/>
</dbReference>
<evidence type="ECO:0000313" key="5">
    <source>
        <dbReference type="Proteomes" id="UP000012065"/>
    </source>
</evidence>
<dbReference type="EMBL" id="CAOJ01000329">
    <property type="protein sequence ID" value="CCO26257.1"/>
    <property type="molecule type" value="Genomic_DNA"/>
</dbReference>
<dbReference type="PROSITE" id="PS00678">
    <property type="entry name" value="WD_REPEATS_1"/>
    <property type="match status" value="1"/>
</dbReference>
<keyword evidence="2" id="KW-0677">Repeat</keyword>
<dbReference type="PANTHER" id="PTHR46170">
    <property type="entry name" value="GATOR COMPLEX PROTEIN WDR59"/>
    <property type="match status" value="1"/>
</dbReference>
<dbReference type="InterPro" id="IPR001680">
    <property type="entry name" value="WD40_rpt"/>
</dbReference>
<comment type="caution">
    <text evidence="4">The sequence shown here is derived from an EMBL/GenBank/DDBJ whole genome shotgun (WGS) entry which is preliminary data.</text>
</comment>
<dbReference type="Gene3D" id="2.130.10.10">
    <property type="entry name" value="YVTN repeat-like/Quinoprotein amine dehydrogenase"/>
    <property type="match status" value="1"/>
</dbReference>
<dbReference type="AlphaFoldDB" id="M5BR88"/>
<evidence type="ECO:0000256" key="2">
    <source>
        <dbReference type="ARBA" id="ARBA00022737"/>
    </source>
</evidence>
<organism evidence="4 5">
    <name type="scientific">Thanatephorus cucumeris (strain AG1-IB / isolate 7/3/14)</name>
    <name type="common">Lettuce bottom rot fungus</name>
    <name type="synonym">Rhizoctonia solani</name>
    <dbReference type="NCBI Taxonomy" id="1108050"/>
    <lineage>
        <taxon>Eukaryota</taxon>
        <taxon>Fungi</taxon>
        <taxon>Dikarya</taxon>
        <taxon>Basidiomycota</taxon>
        <taxon>Agaricomycotina</taxon>
        <taxon>Agaricomycetes</taxon>
        <taxon>Cantharellales</taxon>
        <taxon>Ceratobasidiaceae</taxon>
        <taxon>Rhizoctonia</taxon>
        <taxon>Rhizoctonia solani AG-1</taxon>
    </lineage>
</organism>
<dbReference type="GO" id="GO:0034198">
    <property type="term" value="P:cellular response to amino acid starvation"/>
    <property type="evidence" value="ECO:0007669"/>
    <property type="project" value="TreeGrafter"/>
</dbReference>
<dbReference type="InterPro" id="IPR015943">
    <property type="entry name" value="WD40/YVTN_repeat-like_dom_sf"/>
</dbReference>
<dbReference type="InterPro" id="IPR036322">
    <property type="entry name" value="WD40_repeat_dom_sf"/>
</dbReference>